<evidence type="ECO:0000256" key="1">
    <source>
        <dbReference type="SAM" id="MobiDB-lite"/>
    </source>
</evidence>
<reference evidence="4" key="1">
    <citation type="submission" date="2020-12" db="EMBL/GenBank/DDBJ databases">
        <title>Metabolic potential, ecology and presence of endohyphal bacteria is reflected in genomic diversity of Mucoromycotina.</title>
        <authorList>
            <person name="Muszewska A."/>
            <person name="Okrasinska A."/>
            <person name="Steczkiewicz K."/>
            <person name="Drgas O."/>
            <person name="Orlowska M."/>
            <person name="Perlinska-Lenart U."/>
            <person name="Aleksandrzak-Piekarczyk T."/>
            <person name="Szatraj K."/>
            <person name="Zielenkiewicz U."/>
            <person name="Pilsyk S."/>
            <person name="Malc E."/>
            <person name="Mieczkowski P."/>
            <person name="Kruszewska J.S."/>
            <person name="Biernat P."/>
            <person name="Pawlowska J."/>
        </authorList>
    </citation>
    <scope>NUCLEOTIDE SEQUENCE</scope>
    <source>
        <strain evidence="4">WA0000051536</strain>
    </source>
</reference>
<feature type="region of interest" description="Disordered" evidence="1">
    <location>
        <begin position="59"/>
        <end position="87"/>
    </location>
</feature>
<name>A0A8H7PTP7_9FUNG</name>
<dbReference type="EMBL" id="JAEPRA010000010">
    <property type="protein sequence ID" value="KAG2179695.1"/>
    <property type="molecule type" value="Genomic_DNA"/>
</dbReference>
<dbReference type="Proteomes" id="UP000612746">
    <property type="component" value="Unassembled WGS sequence"/>
</dbReference>
<organism evidence="4 5">
    <name type="scientific">Umbelopsis vinacea</name>
    <dbReference type="NCBI Taxonomy" id="44442"/>
    <lineage>
        <taxon>Eukaryota</taxon>
        <taxon>Fungi</taxon>
        <taxon>Fungi incertae sedis</taxon>
        <taxon>Mucoromycota</taxon>
        <taxon>Mucoromycotina</taxon>
        <taxon>Umbelopsidomycetes</taxon>
        <taxon>Umbelopsidales</taxon>
        <taxon>Umbelopsidaceae</taxon>
        <taxon>Umbelopsis</taxon>
    </lineage>
</organism>
<evidence type="ECO:0000256" key="2">
    <source>
        <dbReference type="SAM" id="SignalP"/>
    </source>
</evidence>
<keyword evidence="2" id="KW-0732">Signal</keyword>
<dbReference type="InterPro" id="IPR005069">
    <property type="entry name" value="Nucl-diP-sugar_transferase"/>
</dbReference>
<accession>A0A8H7PTP7</accession>
<protein>
    <recommendedName>
        <fullName evidence="3">Nucleotide-diphospho-sugar transferase domain-containing protein</fullName>
    </recommendedName>
</protein>
<dbReference type="OrthoDB" id="2189463at2759"/>
<comment type="caution">
    <text evidence="4">The sequence shown here is derived from an EMBL/GenBank/DDBJ whole genome shotgun (WGS) entry which is preliminary data.</text>
</comment>
<feature type="chain" id="PRO_5034173076" description="Nucleotide-diphospho-sugar transferase domain-containing protein" evidence="2">
    <location>
        <begin position="26"/>
        <end position="361"/>
    </location>
</feature>
<dbReference type="InterPro" id="IPR052636">
    <property type="entry name" value="UDP-D-xylose:L-fucose_XylT"/>
</dbReference>
<dbReference type="PANTHER" id="PTHR47032:SF1">
    <property type="entry name" value="UDP-D-XYLOSE:L-FUCOSE ALPHA-1,3-D-XYLOSYLTRANSFERASE-RELATED"/>
    <property type="match status" value="1"/>
</dbReference>
<dbReference type="Pfam" id="PF03407">
    <property type="entry name" value="Nucleotid_trans"/>
    <property type="match status" value="1"/>
</dbReference>
<gene>
    <name evidence="4" type="ORF">INT44_006543</name>
</gene>
<evidence type="ECO:0000313" key="4">
    <source>
        <dbReference type="EMBL" id="KAG2179695.1"/>
    </source>
</evidence>
<feature type="signal peptide" evidence="2">
    <location>
        <begin position="1"/>
        <end position="25"/>
    </location>
</feature>
<dbReference type="PANTHER" id="PTHR47032">
    <property type="entry name" value="UDP-D-XYLOSE:L-FUCOSE ALPHA-1,3-D-XYLOSYLTRANSFERASE-RELATED"/>
    <property type="match status" value="1"/>
</dbReference>
<feature type="domain" description="Nucleotide-diphospho-sugar transferase" evidence="3">
    <location>
        <begin position="139"/>
        <end position="350"/>
    </location>
</feature>
<dbReference type="AlphaFoldDB" id="A0A8H7PTP7"/>
<keyword evidence="5" id="KW-1185">Reference proteome</keyword>
<sequence length="361" mass="41073">MERMTRKRFVILGLSLVTVALLLSALSHPAIYPAKLSSIVNIGDDSIDTALDKNIDANVGTSLDEPEDAPVEVKSAPTKQEDWTPKTFPAPEKKVLDMIKTNVMNDSKDKILLTAVVNSGMADYTLNWIESLKKCNLENHFLVFAIDDELVVQLTEAGYGAHVVKIPDDWFHKKLSGDFASWKVGDYTPITHSKSLVVERLLYLDITVWFSDVDIVFTNPSIYHYLLLKLKSRKDAKTKQELTEVLFTQELEQRLINSGFYLMRPTNTNKRIIADSIDIQDKEPQVTQQTAMNRILDDMDLGYHSSPIALLDLALFPHGRYYFENKVPTKFEMTPMMVHANYRQGQEKKASLQEAGLWYLQ</sequence>
<proteinExistence type="predicted"/>
<dbReference type="GO" id="GO:0016757">
    <property type="term" value="F:glycosyltransferase activity"/>
    <property type="evidence" value="ECO:0007669"/>
    <property type="project" value="TreeGrafter"/>
</dbReference>
<evidence type="ECO:0000313" key="5">
    <source>
        <dbReference type="Proteomes" id="UP000612746"/>
    </source>
</evidence>
<dbReference type="GO" id="GO:0005794">
    <property type="term" value="C:Golgi apparatus"/>
    <property type="evidence" value="ECO:0007669"/>
    <property type="project" value="TreeGrafter"/>
</dbReference>
<evidence type="ECO:0000259" key="3">
    <source>
        <dbReference type="Pfam" id="PF03407"/>
    </source>
</evidence>